<name>A0A853IGM3_9GAMM</name>
<accession>A0A853IGM3</accession>
<gene>
    <name evidence="2" type="ORF">H0A36_27105</name>
</gene>
<dbReference type="AlphaFoldDB" id="A0A853IGM3"/>
<feature type="chain" id="PRO_5032861466" evidence="1">
    <location>
        <begin position="26"/>
        <end position="181"/>
    </location>
</feature>
<evidence type="ECO:0000256" key="1">
    <source>
        <dbReference type="SAM" id="SignalP"/>
    </source>
</evidence>
<comment type="caution">
    <text evidence="2">The sequence shown here is derived from an EMBL/GenBank/DDBJ whole genome shotgun (WGS) entry which is preliminary data.</text>
</comment>
<feature type="signal peptide" evidence="1">
    <location>
        <begin position="1"/>
        <end position="25"/>
    </location>
</feature>
<evidence type="ECO:0000313" key="2">
    <source>
        <dbReference type="EMBL" id="NYZ69688.1"/>
    </source>
</evidence>
<dbReference type="Proteomes" id="UP000569732">
    <property type="component" value="Unassembled WGS sequence"/>
</dbReference>
<organism evidence="2 3">
    <name type="scientific">Spartinivicinus marinus</name>
    <dbReference type="NCBI Taxonomy" id="2994442"/>
    <lineage>
        <taxon>Bacteria</taxon>
        <taxon>Pseudomonadati</taxon>
        <taxon>Pseudomonadota</taxon>
        <taxon>Gammaproteobacteria</taxon>
        <taxon>Oceanospirillales</taxon>
        <taxon>Zooshikellaceae</taxon>
        <taxon>Spartinivicinus</taxon>
    </lineage>
</organism>
<keyword evidence="1" id="KW-0732">Signal</keyword>
<evidence type="ECO:0000313" key="3">
    <source>
        <dbReference type="Proteomes" id="UP000569732"/>
    </source>
</evidence>
<sequence length="181" mass="19825">MVTVKNNLTSLVLGSALVFSSFVNADPTIPPEEQCKTLFANQTEAIGMVCANVNMAGQLSIEYTLNPDSTFIKEIHLHVSDTMEEIPQTGVGNPKVGHFEYQLEGLNTTQQLIPLSENVMCGPEPESFTFFVAAHAAVEYLDINGEVIDMPTAWADGERFTQRGNWATYFNFTVNCPGNNG</sequence>
<dbReference type="RefSeq" id="WP_180571668.1">
    <property type="nucleotide sequence ID" value="NZ_JACCKB010000122.1"/>
</dbReference>
<dbReference type="EMBL" id="JACCKB010000122">
    <property type="protein sequence ID" value="NYZ69688.1"/>
    <property type="molecule type" value="Genomic_DNA"/>
</dbReference>
<protein>
    <submittedName>
        <fullName evidence="2">Uncharacterized protein</fullName>
    </submittedName>
</protein>
<proteinExistence type="predicted"/>
<reference evidence="2 3" key="1">
    <citation type="submission" date="2020-07" db="EMBL/GenBank/DDBJ databases">
        <title>Endozoicomonas sp. nov., isolated from sediment.</title>
        <authorList>
            <person name="Gu T."/>
        </authorList>
    </citation>
    <scope>NUCLEOTIDE SEQUENCE [LARGE SCALE GENOMIC DNA]</scope>
    <source>
        <strain evidence="2 3">SM1973</strain>
    </source>
</reference>
<keyword evidence="3" id="KW-1185">Reference proteome</keyword>